<dbReference type="InterPro" id="IPR047215">
    <property type="entry name" value="Galactose_mutarotase-like"/>
</dbReference>
<dbReference type="GO" id="GO:0004034">
    <property type="term" value="F:aldose 1-epimerase activity"/>
    <property type="evidence" value="ECO:0007669"/>
    <property type="project" value="UniProtKB-EC"/>
</dbReference>
<dbReference type="CDD" id="cd09019">
    <property type="entry name" value="galactose_mutarotase_like"/>
    <property type="match status" value="1"/>
</dbReference>
<feature type="active site" description="Proton donor" evidence="8">
    <location>
        <position position="178"/>
    </location>
</feature>
<comment type="caution">
    <text evidence="10">The sequence shown here is derived from an EMBL/GenBank/DDBJ whole genome shotgun (WGS) entry which is preliminary data.</text>
</comment>
<dbReference type="NCBIfam" id="NF008277">
    <property type="entry name" value="PRK11055.1"/>
    <property type="match status" value="1"/>
</dbReference>
<evidence type="ECO:0000313" key="11">
    <source>
        <dbReference type="Proteomes" id="UP000654370"/>
    </source>
</evidence>
<keyword evidence="11" id="KW-1185">Reference proteome</keyword>
<dbReference type="InterPro" id="IPR018052">
    <property type="entry name" value="Ald1_epimerase_CS"/>
</dbReference>
<dbReference type="Gene3D" id="2.70.98.10">
    <property type="match status" value="1"/>
</dbReference>
<dbReference type="InterPro" id="IPR008183">
    <property type="entry name" value="Aldose_1/G6P_1-epimerase"/>
</dbReference>
<gene>
    <name evidence="10" type="ORF">INT43_008254</name>
</gene>
<comment type="catalytic activity">
    <reaction evidence="1 7">
        <text>alpha-D-glucose = beta-D-glucose</text>
        <dbReference type="Rhea" id="RHEA:10264"/>
        <dbReference type="ChEBI" id="CHEBI:15903"/>
        <dbReference type="ChEBI" id="CHEBI:17925"/>
        <dbReference type="EC" id="5.1.3.3"/>
    </reaction>
</comment>
<evidence type="ECO:0000256" key="2">
    <source>
        <dbReference type="ARBA" id="ARBA00005028"/>
    </source>
</evidence>
<dbReference type="InterPro" id="IPR011013">
    <property type="entry name" value="Gal_mutarotase_sf_dom"/>
</dbReference>
<dbReference type="PANTHER" id="PTHR10091">
    <property type="entry name" value="ALDOSE-1-EPIMERASE"/>
    <property type="match status" value="1"/>
</dbReference>
<dbReference type="PANTHER" id="PTHR10091:SF0">
    <property type="entry name" value="GALACTOSE MUTAROTASE"/>
    <property type="match status" value="1"/>
</dbReference>
<organism evidence="10 11">
    <name type="scientific">Mortierella isabellina</name>
    <name type="common">Filamentous fungus</name>
    <name type="synonym">Umbelopsis isabellina</name>
    <dbReference type="NCBI Taxonomy" id="91625"/>
    <lineage>
        <taxon>Eukaryota</taxon>
        <taxon>Fungi</taxon>
        <taxon>Fungi incertae sedis</taxon>
        <taxon>Mucoromycota</taxon>
        <taxon>Mucoromycotina</taxon>
        <taxon>Umbelopsidomycetes</taxon>
        <taxon>Umbelopsidales</taxon>
        <taxon>Umbelopsidaceae</taxon>
        <taxon>Umbelopsis</taxon>
    </lineage>
</organism>
<dbReference type="GO" id="GO:0033499">
    <property type="term" value="P:galactose catabolic process via UDP-galactose, Leloir pathway"/>
    <property type="evidence" value="ECO:0007669"/>
    <property type="project" value="TreeGrafter"/>
</dbReference>
<evidence type="ECO:0000256" key="6">
    <source>
        <dbReference type="ARBA" id="ARBA00023277"/>
    </source>
</evidence>
<name>A0A8H7PCW3_MORIS</name>
<comment type="pathway">
    <text evidence="2 7">Carbohydrate metabolism; hexose metabolism.</text>
</comment>
<evidence type="ECO:0000313" key="10">
    <source>
        <dbReference type="EMBL" id="KAG2171528.1"/>
    </source>
</evidence>
<protein>
    <recommendedName>
        <fullName evidence="4 7">Aldose 1-epimerase</fullName>
        <ecNumber evidence="4 7">5.1.3.3</ecNumber>
    </recommendedName>
</protein>
<dbReference type="Proteomes" id="UP000654370">
    <property type="component" value="Unassembled WGS sequence"/>
</dbReference>
<feature type="binding site" evidence="9">
    <location>
        <begin position="79"/>
        <end position="80"/>
    </location>
    <ligand>
        <name>beta-D-galactose</name>
        <dbReference type="ChEBI" id="CHEBI:27667"/>
    </ligand>
</feature>
<dbReference type="EC" id="5.1.3.3" evidence="4 7"/>
<evidence type="ECO:0000256" key="1">
    <source>
        <dbReference type="ARBA" id="ARBA00001614"/>
    </source>
</evidence>
<dbReference type="InterPro" id="IPR014718">
    <property type="entry name" value="GH-type_carb-bd"/>
</dbReference>
<reference evidence="10" key="1">
    <citation type="submission" date="2020-12" db="EMBL/GenBank/DDBJ databases">
        <title>Metabolic potential, ecology and presence of endohyphal bacteria is reflected in genomic diversity of Mucoromycotina.</title>
        <authorList>
            <person name="Muszewska A."/>
            <person name="Okrasinska A."/>
            <person name="Steczkiewicz K."/>
            <person name="Drgas O."/>
            <person name="Orlowska M."/>
            <person name="Perlinska-Lenart U."/>
            <person name="Aleksandrzak-Piekarczyk T."/>
            <person name="Szatraj K."/>
            <person name="Zielenkiewicz U."/>
            <person name="Pilsyk S."/>
            <person name="Malc E."/>
            <person name="Mieczkowski P."/>
            <person name="Kruszewska J.S."/>
            <person name="Biernat P."/>
            <person name="Pawlowska J."/>
        </authorList>
    </citation>
    <scope>NUCLEOTIDE SEQUENCE</scope>
    <source>
        <strain evidence="10">WA0000067209</strain>
    </source>
</reference>
<comment type="similarity">
    <text evidence="3 7">Belongs to the aldose epimerase family.</text>
</comment>
<evidence type="ECO:0000256" key="8">
    <source>
        <dbReference type="PIRSR" id="PIRSR005096-1"/>
    </source>
</evidence>
<accession>A0A8H7PCW3</accession>
<feature type="active site" description="Proton acceptor" evidence="8">
    <location>
        <position position="328"/>
    </location>
</feature>
<evidence type="ECO:0000256" key="9">
    <source>
        <dbReference type="PIRSR" id="PIRSR005096-3"/>
    </source>
</evidence>
<keyword evidence="6 7" id="KW-0119">Carbohydrate metabolism</keyword>
<dbReference type="GO" id="GO:0030246">
    <property type="term" value="F:carbohydrate binding"/>
    <property type="evidence" value="ECO:0007669"/>
    <property type="project" value="InterPro"/>
</dbReference>
<dbReference type="OrthoDB" id="274691at2759"/>
<dbReference type="GO" id="GO:0006006">
    <property type="term" value="P:glucose metabolic process"/>
    <property type="evidence" value="ECO:0007669"/>
    <property type="project" value="TreeGrafter"/>
</dbReference>
<evidence type="ECO:0000256" key="3">
    <source>
        <dbReference type="ARBA" id="ARBA00006206"/>
    </source>
</evidence>
<sequence length="365" mass="39996">MPVTKLNLSTRDGVDQYTLINERKTLAIMVLNYGATISHILTPDKGGHIRDVVLGFDDYESYLHPENPYFGAVVGRYANRIAGAKITVNGKVYNLPPSFGNFSIHGGVKGFDKKLWDAEIVSQSPATIRLTYVSADGEEGYPGKLTTQVTYTVSDDNELAIEFNATTDQETVLNLTNHSYFNLAGVELNPQILNHEVTMNGVKGYLDVNNESLPNGKIISLKDSPEMDFTGPNAGKTIGSRVKDVQEGCYNHAYLIHENYVTDTTTLPLQKDVAIVRSPDTGITMKMATTEPSFQFYAAKYIPSGVFTGKKSQNNAAGIGAFSGFCFETSRNPDAPNQENWRSSVLLNIGEKYGGKTVFTFGIKV</sequence>
<evidence type="ECO:0000256" key="7">
    <source>
        <dbReference type="PIRNR" id="PIRNR005096"/>
    </source>
</evidence>
<dbReference type="PIRSF" id="PIRSF005096">
    <property type="entry name" value="GALM"/>
    <property type="match status" value="1"/>
</dbReference>
<dbReference type="AlphaFoldDB" id="A0A8H7PCW3"/>
<dbReference type="SUPFAM" id="SSF74650">
    <property type="entry name" value="Galactose mutarotase-like"/>
    <property type="match status" value="1"/>
</dbReference>
<dbReference type="InterPro" id="IPR015443">
    <property type="entry name" value="Aldose_1-epimerase"/>
</dbReference>
<dbReference type="EMBL" id="JAEPQZ010000020">
    <property type="protein sequence ID" value="KAG2171528.1"/>
    <property type="molecule type" value="Genomic_DNA"/>
</dbReference>
<feature type="binding site" evidence="9">
    <location>
        <begin position="178"/>
        <end position="180"/>
    </location>
    <ligand>
        <name>beta-D-galactose</name>
        <dbReference type="ChEBI" id="CHEBI:27667"/>
    </ligand>
</feature>
<dbReference type="UniPathway" id="UPA00242"/>
<evidence type="ECO:0000256" key="4">
    <source>
        <dbReference type="ARBA" id="ARBA00013185"/>
    </source>
</evidence>
<evidence type="ECO:0000256" key="5">
    <source>
        <dbReference type="ARBA" id="ARBA00023235"/>
    </source>
</evidence>
<proteinExistence type="inferred from homology"/>
<dbReference type="PROSITE" id="PS00545">
    <property type="entry name" value="ALDOSE_1_EPIMERASE"/>
    <property type="match status" value="1"/>
</dbReference>
<dbReference type="Pfam" id="PF01263">
    <property type="entry name" value="Aldose_epim"/>
    <property type="match status" value="1"/>
</dbReference>
<keyword evidence="5 7" id="KW-0413">Isomerase</keyword>